<dbReference type="RefSeq" id="WP_139121586.1">
    <property type="nucleotide sequence ID" value="NZ_MDTU01000001.1"/>
</dbReference>
<comment type="caution">
    <text evidence="2">The sequence shown here is derived from an EMBL/GenBank/DDBJ whole genome shotgun (WGS) entry which is preliminary data.</text>
</comment>
<dbReference type="Proteomes" id="UP000094329">
    <property type="component" value="Unassembled WGS sequence"/>
</dbReference>
<keyword evidence="1" id="KW-0812">Transmembrane</keyword>
<evidence type="ECO:0000313" key="3">
    <source>
        <dbReference type="Proteomes" id="UP000094329"/>
    </source>
</evidence>
<sequence>MLALSLVSALSPHNYGGNGFLHGYDFYLSIVIISLVTYLLSNRLGDKKVQELPIAHVEAQA</sequence>
<dbReference type="EMBL" id="MDTU01000001">
    <property type="protein sequence ID" value="ODN41972.1"/>
    <property type="molecule type" value="Genomic_DNA"/>
</dbReference>
<keyword evidence="1" id="KW-1133">Transmembrane helix</keyword>
<keyword evidence="3" id="KW-1185">Reference proteome</keyword>
<feature type="transmembrane region" description="Helical" evidence="1">
    <location>
        <begin position="20"/>
        <end position="40"/>
    </location>
</feature>
<proteinExistence type="predicted"/>
<accession>A0ABX2ZZI9</accession>
<gene>
    <name evidence="2" type="ORF">BGC07_02110</name>
</gene>
<reference evidence="2 3" key="1">
    <citation type="submission" date="2016-08" db="EMBL/GenBank/DDBJ databases">
        <title>Draft genome sequence of Candidatus Piscirickettsia litoralis, from seawater.</title>
        <authorList>
            <person name="Wan X."/>
            <person name="Lee A.J."/>
            <person name="Hou S."/>
            <person name="Donachie S.P."/>
        </authorList>
    </citation>
    <scope>NUCLEOTIDE SEQUENCE [LARGE SCALE GENOMIC DNA]</scope>
    <source>
        <strain evidence="2 3">Y2</strain>
    </source>
</reference>
<evidence type="ECO:0000256" key="1">
    <source>
        <dbReference type="SAM" id="Phobius"/>
    </source>
</evidence>
<organism evidence="2 3">
    <name type="scientific">Piscirickettsia litoralis</name>
    <dbReference type="NCBI Taxonomy" id="1891921"/>
    <lineage>
        <taxon>Bacteria</taxon>
        <taxon>Pseudomonadati</taxon>
        <taxon>Pseudomonadota</taxon>
        <taxon>Gammaproteobacteria</taxon>
        <taxon>Thiotrichales</taxon>
        <taxon>Piscirickettsiaceae</taxon>
        <taxon>Piscirickettsia</taxon>
    </lineage>
</organism>
<evidence type="ECO:0008006" key="4">
    <source>
        <dbReference type="Google" id="ProtNLM"/>
    </source>
</evidence>
<keyword evidence="1" id="KW-0472">Membrane</keyword>
<evidence type="ECO:0000313" key="2">
    <source>
        <dbReference type="EMBL" id="ODN41972.1"/>
    </source>
</evidence>
<name>A0ABX2ZZI9_9GAMM</name>
<protein>
    <recommendedName>
        <fullName evidence="4">MFS transporter</fullName>
    </recommendedName>
</protein>